<dbReference type="InterPro" id="IPR012910">
    <property type="entry name" value="Plug_dom"/>
</dbReference>
<keyword evidence="3 14" id="KW-0813">Transport</keyword>
<dbReference type="Pfam" id="PF07715">
    <property type="entry name" value="Plug"/>
    <property type="match status" value="1"/>
</dbReference>
<feature type="short sequence motif" description="TonB box" evidence="15">
    <location>
        <begin position="58"/>
        <end position="64"/>
    </location>
</feature>
<comment type="caution">
    <text evidence="19">The sequence shown here is derived from an EMBL/GenBank/DDBJ whole genome shotgun (WGS) entry which is preliminary data.</text>
</comment>
<dbReference type="AlphaFoldDB" id="A0A5D9C5M0"/>
<dbReference type="PROSITE" id="PS00430">
    <property type="entry name" value="TONB_DEPENDENT_REC_1"/>
    <property type="match status" value="1"/>
</dbReference>
<dbReference type="EMBL" id="VTOU01000002">
    <property type="protein sequence ID" value="TZG27138.1"/>
    <property type="molecule type" value="Genomic_DNA"/>
</dbReference>
<dbReference type="InterPro" id="IPR010105">
    <property type="entry name" value="TonB_sidphr_rcpt"/>
</dbReference>
<keyword evidence="9" id="KW-0406">Ion transport</keyword>
<evidence type="ECO:0000256" key="5">
    <source>
        <dbReference type="ARBA" id="ARBA00022496"/>
    </source>
</evidence>
<dbReference type="GO" id="GO:0009279">
    <property type="term" value="C:cell outer membrane"/>
    <property type="evidence" value="ECO:0007669"/>
    <property type="project" value="UniProtKB-SubCell"/>
</dbReference>
<dbReference type="GO" id="GO:0015344">
    <property type="term" value="F:siderophore uptake transmembrane transporter activity"/>
    <property type="evidence" value="ECO:0007669"/>
    <property type="project" value="TreeGrafter"/>
</dbReference>
<dbReference type="GO" id="GO:0015891">
    <property type="term" value="P:siderophore transport"/>
    <property type="evidence" value="ECO:0007669"/>
    <property type="project" value="InterPro"/>
</dbReference>
<evidence type="ECO:0000256" key="14">
    <source>
        <dbReference type="PROSITE-ProRule" id="PRU01360"/>
    </source>
</evidence>
<organism evidence="19 20">
    <name type="scientific">Sphingomonas montanisoli</name>
    <dbReference type="NCBI Taxonomy" id="2606412"/>
    <lineage>
        <taxon>Bacteria</taxon>
        <taxon>Pseudomonadati</taxon>
        <taxon>Pseudomonadota</taxon>
        <taxon>Alphaproteobacteria</taxon>
        <taxon>Sphingomonadales</taxon>
        <taxon>Sphingomonadaceae</taxon>
        <taxon>Sphingomonas</taxon>
    </lineage>
</organism>
<evidence type="ECO:0000256" key="1">
    <source>
        <dbReference type="ARBA" id="ARBA00004571"/>
    </source>
</evidence>
<evidence type="ECO:0000313" key="20">
    <source>
        <dbReference type="Proteomes" id="UP000322077"/>
    </source>
</evidence>
<feature type="domain" description="TonB-dependent receptor-like beta-barrel" evidence="17">
    <location>
        <begin position="256"/>
        <end position="744"/>
    </location>
</feature>
<dbReference type="Gene3D" id="2.170.130.10">
    <property type="entry name" value="TonB-dependent receptor, plug domain"/>
    <property type="match status" value="1"/>
</dbReference>
<name>A0A5D9C5M0_9SPHN</name>
<reference evidence="19 20" key="1">
    <citation type="submission" date="2019-08" db="EMBL/GenBank/DDBJ databases">
        <authorList>
            <person name="Wang G."/>
            <person name="Xu Z."/>
        </authorList>
    </citation>
    <scope>NUCLEOTIDE SEQUENCE [LARGE SCALE GENOMIC DNA]</scope>
    <source>
        <strain evidence="19 20">ZX</strain>
    </source>
</reference>
<evidence type="ECO:0000256" key="16">
    <source>
        <dbReference type="RuleBase" id="RU003357"/>
    </source>
</evidence>
<dbReference type="PROSITE" id="PS52016">
    <property type="entry name" value="TONB_DEPENDENT_REC_3"/>
    <property type="match status" value="1"/>
</dbReference>
<evidence type="ECO:0000259" key="18">
    <source>
        <dbReference type="Pfam" id="PF07715"/>
    </source>
</evidence>
<evidence type="ECO:0000256" key="9">
    <source>
        <dbReference type="ARBA" id="ARBA00023065"/>
    </source>
</evidence>
<evidence type="ECO:0000256" key="13">
    <source>
        <dbReference type="ARBA" id="ARBA00023237"/>
    </source>
</evidence>
<dbReference type="InterPro" id="IPR010916">
    <property type="entry name" value="TonB_box_CS"/>
</dbReference>
<dbReference type="InterPro" id="IPR000531">
    <property type="entry name" value="Beta-barrel_TonB"/>
</dbReference>
<dbReference type="Proteomes" id="UP000322077">
    <property type="component" value="Unassembled WGS sequence"/>
</dbReference>
<keyword evidence="7" id="KW-0732">Signal</keyword>
<evidence type="ECO:0000256" key="15">
    <source>
        <dbReference type="PROSITE-ProRule" id="PRU10143"/>
    </source>
</evidence>
<evidence type="ECO:0000313" key="19">
    <source>
        <dbReference type="EMBL" id="TZG27138.1"/>
    </source>
</evidence>
<evidence type="ECO:0000256" key="12">
    <source>
        <dbReference type="ARBA" id="ARBA00023170"/>
    </source>
</evidence>
<accession>A0A5D9C5M0</accession>
<keyword evidence="10 15" id="KW-0798">TonB box</keyword>
<dbReference type="PANTHER" id="PTHR32552:SF68">
    <property type="entry name" value="FERRICHROME OUTER MEMBRANE TRANSPORTER_PHAGE RECEPTOR"/>
    <property type="match status" value="1"/>
</dbReference>
<evidence type="ECO:0000259" key="17">
    <source>
        <dbReference type="Pfam" id="PF00593"/>
    </source>
</evidence>
<evidence type="ECO:0000256" key="6">
    <source>
        <dbReference type="ARBA" id="ARBA00022692"/>
    </source>
</evidence>
<dbReference type="InterPro" id="IPR036942">
    <property type="entry name" value="Beta-barrel_TonB_sf"/>
</dbReference>
<dbReference type="InterPro" id="IPR039426">
    <property type="entry name" value="TonB-dep_rcpt-like"/>
</dbReference>
<evidence type="ECO:0000256" key="3">
    <source>
        <dbReference type="ARBA" id="ARBA00022448"/>
    </source>
</evidence>
<comment type="subcellular location">
    <subcellularLocation>
        <location evidence="1 14">Cell outer membrane</location>
        <topology evidence="1 14">Multi-pass membrane protein</topology>
    </subcellularLocation>
</comment>
<keyword evidence="4 14" id="KW-1134">Transmembrane beta strand</keyword>
<dbReference type="GO" id="GO:0038023">
    <property type="term" value="F:signaling receptor activity"/>
    <property type="evidence" value="ECO:0007669"/>
    <property type="project" value="InterPro"/>
</dbReference>
<evidence type="ECO:0000256" key="8">
    <source>
        <dbReference type="ARBA" id="ARBA00023004"/>
    </source>
</evidence>
<evidence type="ECO:0000256" key="4">
    <source>
        <dbReference type="ARBA" id="ARBA00022452"/>
    </source>
</evidence>
<keyword evidence="5" id="KW-0410">Iron transport</keyword>
<feature type="domain" description="TonB-dependent receptor plug" evidence="18">
    <location>
        <begin position="86"/>
        <end position="181"/>
    </location>
</feature>
<dbReference type="Pfam" id="PF00593">
    <property type="entry name" value="TonB_dep_Rec_b-barrel"/>
    <property type="match status" value="1"/>
</dbReference>
<evidence type="ECO:0000256" key="7">
    <source>
        <dbReference type="ARBA" id="ARBA00022729"/>
    </source>
</evidence>
<dbReference type="InterPro" id="IPR037066">
    <property type="entry name" value="Plug_dom_sf"/>
</dbReference>
<evidence type="ECO:0000256" key="10">
    <source>
        <dbReference type="ARBA" id="ARBA00023077"/>
    </source>
</evidence>
<keyword evidence="13 14" id="KW-0998">Cell outer membrane</keyword>
<protein>
    <submittedName>
        <fullName evidence="19">TonB-dependent siderophore receptor</fullName>
    </submittedName>
</protein>
<dbReference type="NCBIfam" id="TIGR01783">
    <property type="entry name" value="TonB-siderophor"/>
    <property type="match status" value="1"/>
</dbReference>
<gene>
    <name evidence="19" type="ORF">FYJ91_05780</name>
</gene>
<evidence type="ECO:0000256" key="11">
    <source>
        <dbReference type="ARBA" id="ARBA00023136"/>
    </source>
</evidence>
<dbReference type="SUPFAM" id="SSF56935">
    <property type="entry name" value="Porins"/>
    <property type="match status" value="1"/>
</dbReference>
<comment type="similarity">
    <text evidence="2 14 16">Belongs to the TonB-dependent receptor family.</text>
</comment>
<dbReference type="CDD" id="cd01347">
    <property type="entry name" value="ligand_gated_channel"/>
    <property type="match status" value="1"/>
</dbReference>
<sequence>MSAIIWLRKRDLIAITIAGSLTVSVLPSSAFSRLLLASVSVASLASPLAAAAPSESETIIVIGEKEAETGYKVTDSVSAMRTNTPLVDTPQSITVVTAKQIEDQAANSIGDAVRYTPGIYSAQGEGNRETLVIRGMTTTGDFFVDGIRDDVQTYRDLYNIQRLEVFRGSNAMTFGRGGTGGLINRVTKVAGWDDVREVRLEGGMYQHYRGQFDLGGAVSEAVALRVTGVYQNSESYRDGVNYERWGINPTASFRVGPDTLVQVGYEHFKDERIADRGVPSQFRPATTIGPVGPLATPRGQFFGDAEGSPTSTNTDAGNLYISHDFSDTVSIRNRTRYADYDKFYQNVFTSGLNTGALNNTGAATGAPGLPTGSYAAGTIAGIQAYNQATRRKNLVNQTDLNAEFATGGIKHTLLIGAEFAKQKTGNIRLEGLFPQTVATSAGGTTTSNVVTTYVRPASPRIRRPDIVWQPLASSGDNYGTLAVSAGYVQDQIELTPQFEIVLGVRYEHLVTKVRDRRTVGFPATQRRDFKTTDNLWSPRAGLIYKPVENASLYASFSRSYLPRGGDQLAGLNLTNETLNPERYENYELGAKWDINPNFNVSAAIYQLDRDNVIVLIDPNNPGAGTELGGGQRSKGFELGASGKLTPQFSVVGAYTYQDAEFTKAISATVRAGAEIPNAPRHSASLWGRYDVTSDIGLALGAIYQGRRYAAQDNLVRLPGFTRFDAALFYKITENVDVQVNIENLFDKRYFQFAHSNTNITPGSPTSVRGAINVKF</sequence>
<keyword evidence="11 14" id="KW-0472">Membrane</keyword>
<keyword evidence="12 19" id="KW-0675">Receptor</keyword>
<evidence type="ECO:0000256" key="2">
    <source>
        <dbReference type="ARBA" id="ARBA00009810"/>
    </source>
</evidence>
<keyword evidence="8" id="KW-0408">Iron</keyword>
<dbReference type="Gene3D" id="2.40.170.20">
    <property type="entry name" value="TonB-dependent receptor, beta-barrel domain"/>
    <property type="match status" value="1"/>
</dbReference>
<keyword evidence="20" id="KW-1185">Reference proteome</keyword>
<keyword evidence="6 14" id="KW-0812">Transmembrane</keyword>
<proteinExistence type="inferred from homology"/>
<dbReference type="PANTHER" id="PTHR32552">
    <property type="entry name" value="FERRICHROME IRON RECEPTOR-RELATED"/>
    <property type="match status" value="1"/>
</dbReference>